<evidence type="ECO:0000256" key="3">
    <source>
        <dbReference type="ARBA" id="ARBA00022989"/>
    </source>
</evidence>
<dbReference type="EMBL" id="CAICTM010000013">
    <property type="protein sequence ID" value="CAB9497013.1"/>
    <property type="molecule type" value="Genomic_DNA"/>
</dbReference>
<feature type="transmembrane region" description="Helical" evidence="5">
    <location>
        <begin position="249"/>
        <end position="273"/>
    </location>
</feature>
<feature type="transmembrane region" description="Helical" evidence="5">
    <location>
        <begin position="117"/>
        <end position="139"/>
    </location>
</feature>
<dbReference type="GO" id="GO:0016020">
    <property type="term" value="C:membrane"/>
    <property type="evidence" value="ECO:0007669"/>
    <property type="project" value="UniProtKB-SubCell"/>
</dbReference>
<accession>A0A9N8D5X8</accession>
<keyword evidence="3 5" id="KW-1133">Transmembrane helix</keyword>
<keyword evidence="2 5" id="KW-0812">Transmembrane</keyword>
<keyword evidence="4 5" id="KW-0472">Membrane</keyword>
<sequence length="303" mass="34161">MTDLDVSTVQRLLEAPVYLSAEHALQTALPSIAVTIVAVTGVYLAAFPMAKKLVAKGNDVTQQRRRLAYQITNCVTNLALGCLGLYFQYLVLPHNNDDNNDTIPPQDKIQGHVEDRLYLLGSIQIGFQIWSIVMGILFVRESKEMLVHHCAVILASSKSVFLTNGFRYYAPMALGMTELSSVPLAIMNSFKNNAQWRMAHPQLYLASRLVFSLAFLTIRIGMFVPQHLEYLQYALAVTYWAEEGVAYKLYMSISWLGAVFLLFLQLYWGWLIVNGLSKFALDRFQIKGKILDHSRATATKKTN</sequence>
<name>A0A9N8D5X8_9STRA</name>
<dbReference type="PANTHER" id="PTHR13439">
    <property type="entry name" value="CT120 PROTEIN"/>
    <property type="match status" value="1"/>
</dbReference>
<organism evidence="7 8">
    <name type="scientific">Seminavis robusta</name>
    <dbReference type="NCBI Taxonomy" id="568900"/>
    <lineage>
        <taxon>Eukaryota</taxon>
        <taxon>Sar</taxon>
        <taxon>Stramenopiles</taxon>
        <taxon>Ochrophyta</taxon>
        <taxon>Bacillariophyta</taxon>
        <taxon>Bacillariophyceae</taxon>
        <taxon>Bacillariophycidae</taxon>
        <taxon>Naviculales</taxon>
        <taxon>Naviculaceae</taxon>
        <taxon>Seminavis</taxon>
    </lineage>
</organism>
<comment type="caution">
    <text evidence="7">The sequence shown here is derived from an EMBL/GenBank/DDBJ whole genome shotgun (WGS) entry which is preliminary data.</text>
</comment>
<protein>
    <submittedName>
        <fullName evidence="7">TLC domain</fullName>
    </submittedName>
</protein>
<dbReference type="GO" id="GO:0005783">
    <property type="term" value="C:endoplasmic reticulum"/>
    <property type="evidence" value="ECO:0007669"/>
    <property type="project" value="TreeGrafter"/>
</dbReference>
<dbReference type="InterPro" id="IPR050846">
    <property type="entry name" value="TLCD"/>
</dbReference>
<evidence type="ECO:0000313" key="7">
    <source>
        <dbReference type="EMBL" id="CAB9497013.1"/>
    </source>
</evidence>
<dbReference type="AlphaFoldDB" id="A0A9N8D5X8"/>
<feature type="domain" description="TLC" evidence="6">
    <location>
        <begin position="62"/>
        <end position="281"/>
    </location>
</feature>
<proteinExistence type="predicted"/>
<dbReference type="PANTHER" id="PTHR13439:SF0">
    <property type="entry name" value="TOPOISOMERASE I DAMAGE AFFECTED PROTEIN 4"/>
    <property type="match status" value="1"/>
</dbReference>
<evidence type="ECO:0000313" key="8">
    <source>
        <dbReference type="Proteomes" id="UP001153069"/>
    </source>
</evidence>
<gene>
    <name evidence="7" type="ORF">SEMRO_13_G009710.1</name>
</gene>
<evidence type="ECO:0000259" key="6">
    <source>
        <dbReference type="SMART" id="SM00724"/>
    </source>
</evidence>
<dbReference type="OrthoDB" id="47196at2759"/>
<dbReference type="Proteomes" id="UP001153069">
    <property type="component" value="Unassembled WGS sequence"/>
</dbReference>
<feature type="transmembrane region" description="Helical" evidence="5">
    <location>
        <begin position="202"/>
        <end position="224"/>
    </location>
</feature>
<dbReference type="InterPro" id="IPR006634">
    <property type="entry name" value="TLC-dom"/>
</dbReference>
<evidence type="ECO:0000256" key="2">
    <source>
        <dbReference type="ARBA" id="ARBA00022692"/>
    </source>
</evidence>
<keyword evidence="8" id="KW-1185">Reference proteome</keyword>
<evidence type="ECO:0000256" key="1">
    <source>
        <dbReference type="ARBA" id="ARBA00004141"/>
    </source>
</evidence>
<feature type="transmembrane region" description="Helical" evidence="5">
    <location>
        <begin position="67"/>
        <end position="89"/>
    </location>
</feature>
<evidence type="ECO:0000256" key="4">
    <source>
        <dbReference type="ARBA" id="ARBA00023136"/>
    </source>
</evidence>
<evidence type="ECO:0000256" key="5">
    <source>
        <dbReference type="SAM" id="Phobius"/>
    </source>
</evidence>
<comment type="subcellular location">
    <subcellularLocation>
        <location evidence="1">Membrane</location>
        <topology evidence="1">Multi-pass membrane protein</topology>
    </subcellularLocation>
</comment>
<dbReference type="GO" id="GO:0055088">
    <property type="term" value="P:lipid homeostasis"/>
    <property type="evidence" value="ECO:0007669"/>
    <property type="project" value="TreeGrafter"/>
</dbReference>
<feature type="transmembrane region" description="Helical" evidence="5">
    <location>
        <begin position="28"/>
        <end position="46"/>
    </location>
</feature>
<dbReference type="SMART" id="SM00724">
    <property type="entry name" value="TLC"/>
    <property type="match status" value="1"/>
</dbReference>
<reference evidence="7" key="1">
    <citation type="submission" date="2020-06" db="EMBL/GenBank/DDBJ databases">
        <authorList>
            <consortium name="Plant Systems Biology data submission"/>
        </authorList>
    </citation>
    <scope>NUCLEOTIDE SEQUENCE</scope>
    <source>
        <strain evidence="7">D6</strain>
    </source>
</reference>